<dbReference type="InterPro" id="IPR011049">
    <property type="entry name" value="Serralysin-like_metalloprot_C"/>
</dbReference>
<comment type="caution">
    <text evidence="1">The sequence shown here is derived from an EMBL/GenBank/DDBJ whole genome shotgun (WGS) entry which is preliminary data.</text>
</comment>
<dbReference type="EMBL" id="LAZR01066239">
    <property type="protein sequence ID" value="KKK53967.1"/>
    <property type="molecule type" value="Genomic_DNA"/>
</dbReference>
<proteinExistence type="predicted"/>
<name>A0A0F8WAZ2_9ZZZZ</name>
<protein>
    <submittedName>
        <fullName evidence="1">Uncharacterized protein</fullName>
    </submittedName>
</protein>
<evidence type="ECO:0000313" key="1">
    <source>
        <dbReference type="EMBL" id="KKK53967.1"/>
    </source>
</evidence>
<reference evidence="1" key="1">
    <citation type="journal article" date="2015" name="Nature">
        <title>Complex archaea that bridge the gap between prokaryotes and eukaryotes.</title>
        <authorList>
            <person name="Spang A."/>
            <person name="Saw J.H."/>
            <person name="Jorgensen S.L."/>
            <person name="Zaremba-Niedzwiedzka K."/>
            <person name="Martijn J."/>
            <person name="Lind A.E."/>
            <person name="van Eijk R."/>
            <person name="Schleper C."/>
            <person name="Guy L."/>
            <person name="Ettema T.J."/>
        </authorList>
    </citation>
    <scope>NUCLEOTIDE SEQUENCE</scope>
</reference>
<organism evidence="1">
    <name type="scientific">marine sediment metagenome</name>
    <dbReference type="NCBI Taxonomy" id="412755"/>
    <lineage>
        <taxon>unclassified sequences</taxon>
        <taxon>metagenomes</taxon>
        <taxon>ecological metagenomes</taxon>
    </lineage>
</organism>
<gene>
    <name evidence="1" type="ORF">LCGC14_3089460</name>
</gene>
<sequence>MQHILSIRDSDGVLHIVDEAGRGLNSINVETLSGDTTLTPGTDEIYQYLDEGGANRIITLDTASAAAGDRFTVRHNGDYDDNHSLEVKQAAVSLDKIWAGAIKEFIFDGTDWVGRGIGTGEGDFKKYNLAIGALSKVYRDGLAPGGVAVGYDSDGTGAGVAVGVGAKTNNLGVGIGAYAQCYNQSVCIGSYTKSNSKARSIALGRYSECERYGETSINIDGTTDQENNVVQGRWAGETTNDTPVEIHCAGFSTRRFTVRASSHLAFR</sequence>
<dbReference type="AlphaFoldDB" id="A0A0F8WAZ2"/>
<feature type="non-terminal residue" evidence="1">
    <location>
        <position position="267"/>
    </location>
</feature>
<accession>A0A0F8WAZ2</accession>
<dbReference type="Gene3D" id="2.150.10.10">
    <property type="entry name" value="Serralysin-like metalloprotease, C-terminal"/>
    <property type="match status" value="1"/>
</dbReference>